<evidence type="ECO:0000313" key="2">
    <source>
        <dbReference type="EMBL" id="TCT04008.1"/>
    </source>
</evidence>
<proteinExistence type="predicted"/>
<dbReference type="AlphaFoldDB" id="A0A4V2UXL5"/>
<dbReference type="GO" id="GO:0016740">
    <property type="term" value="F:transferase activity"/>
    <property type="evidence" value="ECO:0007669"/>
    <property type="project" value="UniProtKB-KW"/>
</dbReference>
<dbReference type="InterPro" id="IPR001173">
    <property type="entry name" value="Glyco_trans_2-like"/>
</dbReference>
<gene>
    <name evidence="2" type="ORF">EDC64_108174</name>
</gene>
<organism evidence="2 3">
    <name type="scientific">Aquabacter spiritensis</name>
    <dbReference type="NCBI Taxonomy" id="933073"/>
    <lineage>
        <taxon>Bacteria</taxon>
        <taxon>Pseudomonadati</taxon>
        <taxon>Pseudomonadota</taxon>
        <taxon>Alphaproteobacteria</taxon>
        <taxon>Hyphomicrobiales</taxon>
        <taxon>Xanthobacteraceae</taxon>
        <taxon>Aquabacter</taxon>
    </lineage>
</organism>
<dbReference type="OrthoDB" id="5465469at2"/>
<reference evidence="2 3" key="1">
    <citation type="submission" date="2019-03" db="EMBL/GenBank/DDBJ databases">
        <title>Genomic Encyclopedia of Type Strains, Phase IV (KMG-IV): sequencing the most valuable type-strain genomes for metagenomic binning, comparative biology and taxonomic classification.</title>
        <authorList>
            <person name="Goeker M."/>
        </authorList>
    </citation>
    <scope>NUCLEOTIDE SEQUENCE [LARGE SCALE GENOMIC DNA]</scope>
    <source>
        <strain evidence="2 3">DSM 9035</strain>
    </source>
</reference>
<dbReference type="PANTHER" id="PTHR43685:SF11">
    <property type="entry name" value="GLYCOSYLTRANSFERASE TAGX-RELATED"/>
    <property type="match status" value="1"/>
</dbReference>
<protein>
    <submittedName>
        <fullName evidence="2">Glycosyltransferase involved in cell wall biosynthesis</fullName>
    </submittedName>
</protein>
<evidence type="ECO:0000313" key="3">
    <source>
        <dbReference type="Proteomes" id="UP000294664"/>
    </source>
</evidence>
<evidence type="ECO:0000259" key="1">
    <source>
        <dbReference type="Pfam" id="PF00535"/>
    </source>
</evidence>
<keyword evidence="2" id="KW-0808">Transferase</keyword>
<dbReference type="EMBL" id="SMAI01000008">
    <property type="protein sequence ID" value="TCT04008.1"/>
    <property type="molecule type" value="Genomic_DNA"/>
</dbReference>
<dbReference type="InterPro" id="IPR029044">
    <property type="entry name" value="Nucleotide-diphossugar_trans"/>
</dbReference>
<dbReference type="SUPFAM" id="SSF53448">
    <property type="entry name" value="Nucleotide-diphospho-sugar transferases"/>
    <property type="match status" value="2"/>
</dbReference>
<dbReference type="Proteomes" id="UP000294664">
    <property type="component" value="Unassembled WGS sequence"/>
</dbReference>
<dbReference type="RefSeq" id="WP_132032365.1">
    <property type="nucleotide sequence ID" value="NZ_SMAI01000008.1"/>
</dbReference>
<dbReference type="Pfam" id="PF00535">
    <property type="entry name" value="Glycos_transf_2"/>
    <property type="match status" value="1"/>
</dbReference>
<dbReference type="InterPro" id="IPR050834">
    <property type="entry name" value="Glycosyltransf_2"/>
</dbReference>
<dbReference type="PANTHER" id="PTHR43685">
    <property type="entry name" value="GLYCOSYLTRANSFERASE"/>
    <property type="match status" value="1"/>
</dbReference>
<feature type="domain" description="Glycosyltransferase 2-like" evidence="1">
    <location>
        <begin position="8"/>
        <end position="140"/>
    </location>
</feature>
<comment type="caution">
    <text evidence="2">The sequence shown here is derived from an EMBL/GenBank/DDBJ whole genome shotgun (WGS) entry which is preliminary data.</text>
</comment>
<sequence length="617" mass="69044">MKNAPFFSIVTVARNDAWSLMKTMRSVFEQSFRDFEYLVVDGASTDKSQRLVEFWQNQGLVTGAVSEPDTGVYNGMNKGLRMARGRFVCLLNASDVFADPDVLERVAGILTDRDLDGVLGWGELKDQFWTSWTEGEAFKLASLGFCHQALYVRRSLLVDEPFDERAFKTDSDTLQLARLYAKGARIAIVPQVLAIRGGEPGISADLERSGRSIRHTLVEEYPELTEADADQILAFRRTCAEPEAILARLQTAQPPLSRHLARMVLDTLFQRQSGTLAPALSARLLDAALAIVLAEDGGAGEVRRLVFTQRRRAEMLAERAEARRQLDYDASKFEAEETARISKIRGGVLAAPARPSDLIVSLTSFPARIKTVSFAIASLFEQTCPPKEIHLWLGRDEIPGKNWLPRRLRDLEERGLQIHFAPRTFHQYDKFLHNAALNAAAPFVIVDDDVIYPPEALAHLCEMHRLHPHAVIGNRCHSMGIEEGAIAPYRLWQREVRLPAPSFRLMPTGAGGVLYPPGFLSDPAVTRIEDILALAPYADDIWLKVCALARAIPTMATALSHKSDWYHRYTPTMRAGTLMATNVERGLNDVQIARCLDWLTRRKPDWRAAFFGKDLAA</sequence>
<accession>A0A4V2UXL5</accession>
<name>A0A4V2UXL5_9HYPH</name>
<keyword evidence="3" id="KW-1185">Reference proteome</keyword>
<dbReference type="Gene3D" id="3.90.550.10">
    <property type="entry name" value="Spore Coat Polysaccharide Biosynthesis Protein SpsA, Chain A"/>
    <property type="match status" value="1"/>
</dbReference>